<accession>A0A9D4X713</accession>
<sequence length="210" mass="23962">MAVENNFVQPVILMFDGHYDHWFMLMENFLRSKEYWSLVQTGVPDAAKGVELTAVQQKSIADQKLKDLKSSLLVHEQRMNGHGGDEQALKVAYDDRTGGIGGGRARRAFRGRGRQAFNKAIIECYNNEEESEHDQSEEESQEEVAVEDEGREVIMSSSESPKENSPTSGESSPKERNTRAPLWMEDYESGRENFQKKKLNITIWFCLPQL</sequence>
<feature type="region of interest" description="Disordered" evidence="1">
    <location>
        <begin position="128"/>
        <end position="184"/>
    </location>
</feature>
<keyword evidence="3" id="KW-1185">Reference proteome</keyword>
<dbReference type="AlphaFoldDB" id="A0A9D4X713"/>
<reference evidence="2 3" key="1">
    <citation type="journal article" date="2022" name="Nat. Genet.">
        <title>Improved pea reference genome and pan-genome highlight genomic features and evolutionary characteristics.</title>
        <authorList>
            <person name="Yang T."/>
            <person name="Liu R."/>
            <person name="Luo Y."/>
            <person name="Hu S."/>
            <person name="Wang D."/>
            <person name="Wang C."/>
            <person name="Pandey M.K."/>
            <person name="Ge S."/>
            <person name="Xu Q."/>
            <person name="Li N."/>
            <person name="Li G."/>
            <person name="Huang Y."/>
            <person name="Saxena R.K."/>
            <person name="Ji Y."/>
            <person name="Li M."/>
            <person name="Yan X."/>
            <person name="He Y."/>
            <person name="Liu Y."/>
            <person name="Wang X."/>
            <person name="Xiang C."/>
            <person name="Varshney R.K."/>
            <person name="Ding H."/>
            <person name="Gao S."/>
            <person name="Zong X."/>
        </authorList>
    </citation>
    <scope>NUCLEOTIDE SEQUENCE [LARGE SCALE GENOMIC DNA]</scope>
    <source>
        <strain evidence="2 3">cv. Zhongwan 6</strain>
    </source>
</reference>
<protein>
    <submittedName>
        <fullName evidence="2">Uncharacterized protein</fullName>
    </submittedName>
</protein>
<organism evidence="2 3">
    <name type="scientific">Pisum sativum</name>
    <name type="common">Garden pea</name>
    <name type="synonym">Lathyrus oleraceus</name>
    <dbReference type="NCBI Taxonomy" id="3888"/>
    <lineage>
        <taxon>Eukaryota</taxon>
        <taxon>Viridiplantae</taxon>
        <taxon>Streptophyta</taxon>
        <taxon>Embryophyta</taxon>
        <taxon>Tracheophyta</taxon>
        <taxon>Spermatophyta</taxon>
        <taxon>Magnoliopsida</taxon>
        <taxon>eudicotyledons</taxon>
        <taxon>Gunneridae</taxon>
        <taxon>Pentapetalae</taxon>
        <taxon>rosids</taxon>
        <taxon>fabids</taxon>
        <taxon>Fabales</taxon>
        <taxon>Fabaceae</taxon>
        <taxon>Papilionoideae</taxon>
        <taxon>50 kb inversion clade</taxon>
        <taxon>NPAAA clade</taxon>
        <taxon>Hologalegina</taxon>
        <taxon>IRL clade</taxon>
        <taxon>Fabeae</taxon>
        <taxon>Lathyrus</taxon>
    </lineage>
</organism>
<evidence type="ECO:0000313" key="2">
    <source>
        <dbReference type="EMBL" id="KAI5414150.1"/>
    </source>
</evidence>
<feature type="compositionally biased region" description="Acidic residues" evidence="1">
    <location>
        <begin position="128"/>
        <end position="150"/>
    </location>
</feature>
<name>A0A9D4X713_PEA</name>
<feature type="compositionally biased region" description="Polar residues" evidence="1">
    <location>
        <begin position="155"/>
        <end position="171"/>
    </location>
</feature>
<dbReference type="EMBL" id="JAMSHJ010000005">
    <property type="protein sequence ID" value="KAI5414150.1"/>
    <property type="molecule type" value="Genomic_DNA"/>
</dbReference>
<evidence type="ECO:0000313" key="3">
    <source>
        <dbReference type="Proteomes" id="UP001058974"/>
    </source>
</evidence>
<proteinExistence type="predicted"/>
<dbReference type="Gramene" id="Psat05G0833500-T1">
    <property type="protein sequence ID" value="KAI5414150.1"/>
    <property type="gene ID" value="KIW84_058335"/>
</dbReference>
<gene>
    <name evidence="2" type="ORF">KIW84_058335</name>
</gene>
<dbReference type="Proteomes" id="UP001058974">
    <property type="component" value="Chromosome 5"/>
</dbReference>
<comment type="caution">
    <text evidence="2">The sequence shown here is derived from an EMBL/GenBank/DDBJ whole genome shotgun (WGS) entry which is preliminary data.</text>
</comment>
<evidence type="ECO:0000256" key="1">
    <source>
        <dbReference type="SAM" id="MobiDB-lite"/>
    </source>
</evidence>